<keyword evidence="6 8" id="KW-1133">Transmembrane helix</keyword>
<feature type="transmembrane region" description="Helical" evidence="8">
    <location>
        <begin position="470"/>
        <end position="488"/>
    </location>
</feature>
<dbReference type="PRINTS" id="PR01036">
    <property type="entry name" value="TCRTETB"/>
</dbReference>
<name>A0A947D2Q3_HYDSH</name>
<comment type="caution">
    <text evidence="10">The sequence shown here is derived from an EMBL/GenBank/DDBJ whole genome shotgun (WGS) entry which is preliminary data.</text>
</comment>
<feature type="transmembrane region" description="Helical" evidence="8">
    <location>
        <begin position="185"/>
        <end position="205"/>
    </location>
</feature>
<evidence type="ECO:0000256" key="8">
    <source>
        <dbReference type="SAM" id="Phobius"/>
    </source>
</evidence>
<dbReference type="Gene3D" id="1.20.1720.10">
    <property type="entry name" value="Multidrug resistance protein D"/>
    <property type="match status" value="1"/>
</dbReference>
<comment type="subcellular location">
    <subcellularLocation>
        <location evidence="1">Cell membrane</location>
        <topology evidence="1">Multi-pass membrane protein</topology>
    </subcellularLocation>
</comment>
<keyword evidence="4" id="KW-1003">Cell membrane</keyword>
<feature type="transmembrane region" description="Helical" evidence="8">
    <location>
        <begin position="386"/>
        <end position="404"/>
    </location>
</feature>
<evidence type="ECO:0000313" key="11">
    <source>
        <dbReference type="Proteomes" id="UP000748108"/>
    </source>
</evidence>
<accession>A0A947D2Q3</accession>
<comment type="similarity">
    <text evidence="2">Belongs to the major facilitator superfamily. EmrB family.</text>
</comment>
<feature type="transmembrane region" description="Helical" evidence="8">
    <location>
        <begin position="253"/>
        <end position="278"/>
    </location>
</feature>
<feature type="transmembrane region" description="Helical" evidence="8">
    <location>
        <begin position="65"/>
        <end position="83"/>
    </location>
</feature>
<dbReference type="PANTHER" id="PTHR42718:SF9">
    <property type="entry name" value="MAJOR FACILITATOR SUPERFAMILY MULTIDRUG TRANSPORTER MFSC"/>
    <property type="match status" value="1"/>
</dbReference>
<dbReference type="SUPFAM" id="SSF103473">
    <property type="entry name" value="MFS general substrate transporter"/>
    <property type="match status" value="1"/>
</dbReference>
<feature type="transmembrane region" description="Helical" evidence="8">
    <location>
        <begin position="152"/>
        <end position="173"/>
    </location>
</feature>
<sequence>MAVFLTGAFVAILNQTLMNVALPHMMNDLGVDAATIQWLITGYMLINGVLVPVSAYLVQTISTRRLFFFTMGVFTAGSLISAFSHSFATLLAGRLVQAVGAGIIMPLMMNVILFIFPPESRGRAMGMMGLVMIFAPAIGPTLSGWIVENYHWRYLFFLSLPFAALSLMLAYFWLGDVLPRRSLRLDQGGALFSVVGFGSLLYALSRAGSVGWSSREVQLMLLIGIVFLFLFVVRELSVEAPLLELRVFRYDVFAVTSVVSALMTMAMFAAMVLLPIYLQNIRGFTPVEAGLLLLPGALLMGLMMPIAGALFDRFGARPLAVVGLLITLFTTWSFTGLTAETTYRHILFLYTVRSLGMSLMMMTVMTEGLNQLPPALNSHGTAVANTVRMVAGSLGTALLVTVMTNRATFHAEAMRAAMNTADPAWQAAYAQAKSALAASGVTDQAADRVLALLLFGTVQKEAIIRGINDAFVWATAITALALVASFFIRRARRPAVRSAGAPPDRTGAAPAGSSI</sequence>
<dbReference type="CDD" id="cd17503">
    <property type="entry name" value="MFS_LmrB_MDR_like"/>
    <property type="match status" value="1"/>
</dbReference>
<evidence type="ECO:0000259" key="9">
    <source>
        <dbReference type="PROSITE" id="PS50850"/>
    </source>
</evidence>
<protein>
    <submittedName>
        <fullName evidence="10">DHA2 family efflux MFS transporter permease subunit</fullName>
    </submittedName>
</protein>
<organism evidence="10 11">
    <name type="scientific">Hydrogenibacillus schlegelii</name>
    <name type="common">Bacillus schlegelii</name>
    <dbReference type="NCBI Taxonomy" id="1484"/>
    <lineage>
        <taxon>Bacteria</taxon>
        <taxon>Bacillati</taxon>
        <taxon>Bacillota</taxon>
        <taxon>Bacilli</taxon>
        <taxon>Bacillales</taxon>
        <taxon>Bacillales Family X. Incertae Sedis</taxon>
        <taxon>Hydrogenibacillus</taxon>
    </lineage>
</organism>
<feature type="domain" description="Major facilitator superfamily (MFS) profile" evidence="9">
    <location>
        <begin position="1"/>
        <end position="493"/>
    </location>
</feature>
<evidence type="ECO:0000256" key="5">
    <source>
        <dbReference type="ARBA" id="ARBA00022692"/>
    </source>
</evidence>
<feature type="transmembrane region" description="Helical" evidence="8">
    <location>
        <begin position="128"/>
        <end position="146"/>
    </location>
</feature>
<reference evidence="10" key="1">
    <citation type="journal article" date="2021" name="Microbiology">
        <title>Metagenomic Analysis of the Microbial Community in the Underground Coal Fire Area (Kemerovo Region, Russia) Revealed Predominance of Thermophilic Members of the Phyla Deinococcus-thermus, Aquificae, and Firmicutes.</title>
        <authorList>
            <person name="Kadnikov V."/>
            <person name="Mardanov A.V."/>
            <person name="Beletsky A.V."/>
            <person name="Karnachuk O.V."/>
            <person name="Ravin N.V."/>
        </authorList>
    </citation>
    <scope>NUCLEOTIDE SEQUENCE</scope>
    <source>
        <strain evidence="10">RBS10-49</strain>
    </source>
</reference>
<evidence type="ECO:0000256" key="1">
    <source>
        <dbReference type="ARBA" id="ARBA00004651"/>
    </source>
</evidence>
<feature type="transmembrane region" description="Helical" evidence="8">
    <location>
        <begin position="34"/>
        <end position="58"/>
    </location>
</feature>
<evidence type="ECO:0000256" key="7">
    <source>
        <dbReference type="ARBA" id="ARBA00023136"/>
    </source>
</evidence>
<keyword evidence="5 8" id="KW-0812">Transmembrane</keyword>
<dbReference type="InterPro" id="IPR036259">
    <property type="entry name" value="MFS_trans_sf"/>
</dbReference>
<feature type="transmembrane region" description="Helical" evidence="8">
    <location>
        <begin position="318"/>
        <end position="339"/>
    </location>
</feature>
<dbReference type="InterPro" id="IPR011701">
    <property type="entry name" value="MFS"/>
</dbReference>
<proteinExistence type="inferred from homology"/>
<evidence type="ECO:0000256" key="4">
    <source>
        <dbReference type="ARBA" id="ARBA00022475"/>
    </source>
</evidence>
<keyword evidence="3" id="KW-0813">Transport</keyword>
<dbReference type="GO" id="GO:0022857">
    <property type="term" value="F:transmembrane transporter activity"/>
    <property type="evidence" value="ECO:0007669"/>
    <property type="project" value="InterPro"/>
</dbReference>
<feature type="transmembrane region" description="Helical" evidence="8">
    <location>
        <begin position="95"/>
        <end position="116"/>
    </location>
</feature>
<dbReference type="NCBIfam" id="TIGR00711">
    <property type="entry name" value="efflux_EmrB"/>
    <property type="match status" value="1"/>
</dbReference>
<evidence type="ECO:0000256" key="2">
    <source>
        <dbReference type="ARBA" id="ARBA00008537"/>
    </source>
</evidence>
<dbReference type="Pfam" id="PF07690">
    <property type="entry name" value="MFS_1"/>
    <property type="match status" value="1"/>
</dbReference>
<feature type="transmembrane region" description="Helical" evidence="8">
    <location>
        <begin position="345"/>
        <end position="365"/>
    </location>
</feature>
<dbReference type="Proteomes" id="UP000748108">
    <property type="component" value="Unassembled WGS sequence"/>
</dbReference>
<dbReference type="PROSITE" id="PS50850">
    <property type="entry name" value="MFS"/>
    <property type="match status" value="1"/>
</dbReference>
<dbReference type="EMBL" id="JAHHQF010000071">
    <property type="protein sequence ID" value="MBT9282986.1"/>
    <property type="molecule type" value="Genomic_DNA"/>
</dbReference>
<dbReference type="Gene3D" id="1.20.1250.20">
    <property type="entry name" value="MFS general substrate transporter like domains"/>
    <property type="match status" value="1"/>
</dbReference>
<dbReference type="GO" id="GO:0005886">
    <property type="term" value="C:plasma membrane"/>
    <property type="evidence" value="ECO:0007669"/>
    <property type="project" value="UniProtKB-SubCell"/>
</dbReference>
<keyword evidence="7 8" id="KW-0472">Membrane</keyword>
<feature type="transmembrane region" description="Helical" evidence="8">
    <location>
        <begin position="290"/>
        <end position="311"/>
    </location>
</feature>
<dbReference type="InterPro" id="IPR004638">
    <property type="entry name" value="EmrB-like"/>
</dbReference>
<gene>
    <name evidence="10" type="ORF">KM312_10145</name>
</gene>
<evidence type="ECO:0000256" key="3">
    <source>
        <dbReference type="ARBA" id="ARBA00022448"/>
    </source>
</evidence>
<dbReference type="InterPro" id="IPR020846">
    <property type="entry name" value="MFS_dom"/>
</dbReference>
<dbReference type="AlphaFoldDB" id="A0A947D2Q3"/>
<dbReference type="PANTHER" id="PTHR42718">
    <property type="entry name" value="MAJOR FACILITATOR SUPERFAMILY MULTIDRUG TRANSPORTER MFSC"/>
    <property type="match status" value="1"/>
</dbReference>
<evidence type="ECO:0000313" key="10">
    <source>
        <dbReference type="EMBL" id="MBT9282986.1"/>
    </source>
</evidence>
<feature type="transmembrane region" description="Helical" evidence="8">
    <location>
        <begin position="217"/>
        <end position="233"/>
    </location>
</feature>
<evidence type="ECO:0000256" key="6">
    <source>
        <dbReference type="ARBA" id="ARBA00022989"/>
    </source>
</evidence>